<reference evidence="2" key="1">
    <citation type="submission" date="2022-10" db="EMBL/GenBank/DDBJ databases">
        <title>Genome assembly of Pristionchus species.</title>
        <authorList>
            <person name="Yoshida K."/>
            <person name="Sommer R.J."/>
        </authorList>
    </citation>
    <scope>NUCLEOTIDE SEQUENCE [LARGE SCALE GENOMIC DNA]</scope>
    <source>
        <strain evidence="2">RS5460</strain>
    </source>
</reference>
<protein>
    <submittedName>
        <fullName evidence="1">Uncharacterized protein</fullName>
    </submittedName>
</protein>
<gene>
    <name evidence="1" type="ORF">PMAYCL1PPCAC_08014</name>
</gene>
<evidence type="ECO:0000313" key="2">
    <source>
        <dbReference type="Proteomes" id="UP001328107"/>
    </source>
</evidence>
<comment type="caution">
    <text evidence="1">The sequence shown here is derived from an EMBL/GenBank/DDBJ whole genome shotgun (WGS) entry which is preliminary data.</text>
</comment>
<proteinExistence type="predicted"/>
<feature type="non-terminal residue" evidence="1">
    <location>
        <position position="101"/>
    </location>
</feature>
<dbReference type="AlphaFoldDB" id="A0AAN5CCT3"/>
<keyword evidence="2" id="KW-1185">Reference proteome</keyword>
<name>A0AAN5CCT3_9BILA</name>
<organism evidence="1 2">
    <name type="scientific">Pristionchus mayeri</name>
    <dbReference type="NCBI Taxonomy" id="1317129"/>
    <lineage>
        <taxon>Eukaryota</taxon>
        <taxon>Metazoa</taxon>
        <taxon>Ecdysozoa</taxon>
        <taxon>Nematoda</taxon>
        <taxon>Chromadorea</taxon>
        <taxon>Rhabditida</taxon>
        <taxon>Rhabditina</taxon>
        <taxon>Diplogasteromorpha</taxon>
        <taxon>Diplogasteroidea</taxon>
        <taxon>Neodiplogasteridae</taxon>
        <taxon>Pristionchus</taxon>
    </lineage>
</organism>
<dbReference type="Proteomes" id="UP001328107">
    <property type="component" value="Unassembled WGS sequence"/>
</dbReference>
<sequence length="101" mass="11076">VSAMADHPIENAVGSVLDVMQSLEESNVDPEIMGVSLELIRNILQNIEKCRSIDFRSMAVSLCESIETSMTWVTSMEMEGGSSMNSLAYEILLDDNSTKVS</sequence>
<evidence type="ECO:0000313" key="1">
    <source>
        <dbReference type="EMBL" id="GMR37819.1"/>
    </source>
</evidence>
<accession>A0AAN5CCT3</accession>
<dbReference type="EMBL" id="BTRK01000002">
    <property type="protein sequence ID" value="GMR37819.1"/>
    <property type="molecule type" value="Genomic_DNA"/>
</dbReference>
<feature type="non-terminal residue" evidence="1">
    <location>
        <position position="1"/>
    </location>
</feature>